<gene>
    <name evidence="8" type="ORF">BIW11_08262</name>
</gene>
<dbReference type="SUPFAM" id="SSF101912">
    <property type="entry name" value="Sema domain"/>
    <property type="match status" value="1"/>
</dbReference>
<comment type="caution">
    <text evidence="6">Lacks conserved residue(s) required for the propagation of feature annotation.</text>
</comment>
<keyword evidence="4" id="KW-1015">Disulfide bond</keyword>
<dbReference type="GO" id="GO:0002116">
    <property type="term" value="C:semaphorin receptor complex"/>
    <property type="evidence" value="ECO:0007669"/>
    <property type="project" value="TreeGrafter"/>
</dbReference>
<reference evidence="8 9" key="1">
    <citation type="journal article" date="2017" name="Gigascience">
        <title>Draft genome of the honey bee ectoparasitic mite, Tropilaelaps mercedesae, is shaped by the parasitic life history.</title>
        <authorList>
            <person name="Dong X."/>
            <person name="Armstrong S.D."/>
            <person name="Xia D."/>
            <person name="Makepeace B.L."/>
            <person name="Darby A.C."/>
            <person name="Kadowaki T."/>
        </authorList>
    </citation>
    <scope>NUCLEOTIDE SEQUENCE [LARGE SCALE GENOMIC DNA]</scope>
    <source>
        <strain evidence="8">Wuxi-XJTLU</strain>
    </source>
</reference>
<dbReference type="GO" id="GO:0007399">
    <property type="term" value="P:nervous system development"/>
    <property type="evidence" value="ECO:0007669"/>
    <property type="project" value="UniProtKB-KW"/>
</dbReference>
<dbReference type="EMBL" id="MNPL01005988">
    <property type="protein sequence ID" value="OQR75678.1"/>
    <property type="molecule type" value="Genomic_DNA"/>
</dbReference>
<dbReference type="InterPro" id="IPR016201">
    <property type="entry name" value="PSI"/>
</dbReference>
<evidence type="ECO:0000313" key="8">
    <source>
        <dbReference type="EMBL" id="OQR75678.1"/>
    </source>
</evidence>
<dbReference type="Pfam" id="PF01403">
    <property type="entry name" value="Sema"/>
    <property type="match status" value="1"/>
</dbReference>
<accession>A0A1V9XQP4</accession>
<dbReference type="InterPro" id="IPR002165">
    <property type="entry name" value="Plexin_repeat"/>
</dbReference>
<dbReference type="PANTHER" id="PTHR22625:SF70">
    <property type="entry name" value="PLEXIN A, ISOFORM A"/>
    <property type="match status" value="1"/>
</dbReference>
<comment type="subcellular location">
    <subcellularLocation>
        <location evidence="1">Membrane</location>
    </subcellularLocation>
</comment>
<evidence type="ECO:0000256" key="3">
    <source>
        <dbReference type="ARBA" id="ARBA00023136"/>
    </source>
</evidence>
<dbReference type="InterPro" id="IPR001627">
    <property type="entry name" value="Semap_dom"/>
</dbReference>
<keyword evidence="5" id="KW-0325">Glycoprotein</keyword>
<dbReference type="GO" id="GO:0005886">
    <property type="term" value="C:plasma membrane"/>
    <property type="evidence" value="ECO:0007669"/>
    <property type="project" value="TreeGrafter"/>
</dbReference>
<name>A0A1V9XQP4_9ACAR</name>
<dbReference type="STRING" id="418985.A0A1V9XQP4"/>
<dbReference type="InParanoid" id="A0A1V9XQP4"/>
<dbReference type="SUPFAM" id="SSF103575">
    <property type="entry name" value="Plexin repeat"/>
    <property type="match status" value="1"/>
</dbReference>
<dbReference type="InterPro" id="IPR013783">
    <property type="entry name" value="Ig-like_fold"/>
</dbReference>
<comment type="caution">
    <text evidence="8">The sequence shown here is derived from an EMBL/GenBank/DDBJ whole genome shotgun (WGS) entry which is preliminary data.</text>
</comment>
<dbReference type="InterPro" id="IPR036352">
    <property type="entry name" value="Semap_dom_sf"/>
</dbReference>
<dbReference type="SMART" id="SM00423">
    <property type="entry name" value="PSI"/>
    <property type="match status" value="1"/>
</dbReference>
<dbReference type="InterPro" id="IPR031148">
    <property type="entry name" value="Plexin"/>
</dbReference>
<feature type="domain" description="Sema" evidence="7">
    <location>
        <begin position="1"/>
        <end position="137"/>
    </location>
</feature>
<dbReference type="GO" id="GO:0017154">
    <property type="term" value="F:semaphorin receptor activity"/>
    <property type="evidence" value="ECO:0007669"/>
    <property type="project" value="InterPro"/>
</dbReference>
<dbReference type="Proteomes" id="UP000192247">
    <property type="component" value="Unassembled WGS sequence"/>
</dbReference>
<sequence length="214" mass="23406">MCYNGSTLTRNMNYIAGSVNECPELGGSGNVVNFCKETVKLNGSIPIGAHPIVTFNDETLTSVGASLVDRKNVIFVGTAAGRLHALAVEGRHQAHIFYTAMLDRGARILPQIFVYDSTVKEKYLVVASVHKVFKVALWDCAKYPNCGECVAARNPYCGWCALEDKCSSRWDCGMMSGGFRWLGPGGDRCPHFESISPPHIPIEQAQVMVMKSKN</sequence>
<evidence type="ECO:0000256" key="6">
    <source>
        <dbReference type="PROSITE-ProRule" id="PRU00352"/>
    </source>
</evidence>
<dbReference type="InterPro" id="IPR015943">
    <property type="entry name" value="WD40/YVTN_repeat-like_dom_sf"/>
</dbReference>
<keyword evidence="3" id="KW-0472">Membrane</keyword>
<keyword evidence="9" id="KW-1185">Reference proteome</keyword>
<dbReference type="Pfam" id="PF01437">
    <property type="entry name" value="PSI"/>
    <property type="match status" value="1"/>
</dbReference>
<evidence type="ECO:0000313" key="9">
    <source>
        <dbReference type="Proteomes" id="UP000192247"/>
    </source>
</evidence>
<evidence type="ECO:0000259" key="7">
    <source>
        <dbReference type="PROSITE" id="PS51004"/>
    </source>
</evidence>
<dbReference type="Gene3D" id="2.130.10.10">
    <property type="entry name" value="YVTN repeat-like/Quinoprotein amine dehydrogenase"/>
    <property type="match status" value="1"/>
</dbReference>
<dbReference type="OrthoDB" id="6765104at2759"/>
<evidence type="ECO:0000256" key="4">
    <source>
        <dbReference type="ARBA" id="ARBA00023157"/>
    </source>
</evidence>
<keyword evidence="2" id="KW-0524">Neurogenesis</keyword>
<evidence type="ECO:0000256" key="2">
    <source>
        <dbReference type="ARBA" id="ARBA00022902"/>
    </source>
</evidence>
<evidence type="ECO:0000256" key="5">
    <source>
        <dbReference type="ARBA" id="ARBA00023180"/>
    </source>
</evidence>
<protein>
    <submittedName>
        <fullName evidence="8">Plexin-B-like</fullName>
    </submittedName>
</protein>
<dbReference type="PROSITE" id="PS51004">
    <property type="entry name" value="SEMA"/>
    <property type="match status" value="1"/>
</dbReference>
<proteinExistence type="predicted"/>
<dbReference type="Gene3D" id="2.60.40.10">
    <property type="entry name" value="Immunoglobulins"/>
    <property type="match status" value="1"/>
</dbReference>
<dbReference type="AlphaFoldDB" id="A0A1V9XQP4"/>
<evidence type="ECO:0000256" key="1">
    <source>
        <dbReference type="ARBA" id="ARBA00004370"/>
    </source>
</evidence>
<dbReference type="GO" id="GO:0030334">
    <property type="term" value="P:regulation of cell migration"/>
    <property type="evidence" value="ECO:0007669"/>
    <property type="project" value="TreeGrafter"/>
</dbReference>
<dbReference type="PANTHER" id="PTHR22625">
    <property type="entry name" value="PLEXIN"/>
    <property type="match status" value="1"/>
</dbReference>
<organism evidence="8 9">
    <name type="scientific">Tropilaelaps mercedesae</name>
    <dbReference type="NCBI Taxonomy" id="418985"/>
    <lineage>
        <taxon>Eukaryota</taxon>
        <taxon>Metazoa</taxon>
        <taxon>Ecdysozoa</taxon>
        <taxon>Arthropoda</taxon>
        <taxon>Chelicerata</taxon>
        <taxon>Arachnida</taxon>
        <taxon>Acari</taxon>
        <taxon>Parasitiformes</taxon>
        <taxon>Mesostigmata</taxon>
        <taxon>Gamasina</taxon>
        <taxon>Dermanyssoidea</taxon>
        <taxon>Laelapidae</taxon>
        <taxon>Tropilaelaps</taxon>
    </lineage>
</organism>